<sequence length="122" mass="13177">MPSEPSVEASASHFSPCAEPSSDRQQLVLACRALWLTTLSLMTAFMHTCAPAHRHLLARRIGRNLATLAGQPDVFGADNCSRFDRLAAHWQAQAERFAPNADASSGGRGLLHALARLAPFAR</sequence>
<comment type="caution">
    <text evidence="2">The sequence shown here is derived from an EMBL/GenBank/DDBJ whole genome shotgun (WGS) entry which is preliminary data.</text>
</comment>
<dbReference type="EMBL" id="VOBQ01000001">
    <property type="protein sequence ID" value="TWO73304.1"/>
    <property type="molecule type" value="Genomic_DNA"/>
</dbReference>
<organism evidence="2 3">
    <name type="scientific">Caenimonas sedimenti</name>
    <dbReference type="NCBI Taxonomy" id="2596921"/>
    <lineage>
        <taxon>Bacteria</taxon>
        <taxon>Pseudomonadati</taxon>
        <taxon>Pseudomonadota</taxon>
        <taxon>Betaproteobacteria</taxon>
        <taxon>Burkholderiales</taxon>
        <taxon>Comamonadaceae</taxon>
        <taxon>Caenimonas</taxon>
    </lineage>
</organism>
<protein>
    <submittedName>
        <fullName evidence="2">Uncharacterized protein</fullName>
    </submittedName>
</protein>
<accession>A0A562ZYK9</accession>
<dbReference type="OrthoDB" id="8913486at2"/>
<dbReference type="Proteomes" id="UP000318199">
    <property type="component" value="Unassembled WGS sequence"/>
</dbReference>
<dbReference type="RefSeq" id="WP_145889759.1">
    <property type="nucleotide sequence ID" value="NZ_VOBQ01000001.1"/>
</dbReference>
<dbReference type="AlphaFoldDB" id="A0A562ZYK9"/>
<feature type="region of interest" description="Disordered" evidence="1">
    <location>
        <begin position="1"/>
        <end position="20"/>
    </location>
</feature>
<gene>
    <name evidence="2" type="ORF">FN976_00190</name>
</gene>
<name>A0A562ZYK9_9BURK</name>
<evidence type="ECO:0000256" key="1">
    <source>
        <dbReference type="SAM" id="MobiDB-lite"/>
    </source>
</evidence>
<reference evidence="2 3" key="1">
    <citation type="submission" date="2019-07" db="EMBL/GenBank/DDBJ databases">
        <title>Caenimonas sedimenti sp. nov., isolated from activated sludge.</title>
        <authorList>
            <person name="Xu J."/>
        </authorList>
    </citation>
    <scope>NUCLEOTIDE SEQUENCE [LARGE SCALE GENOMIC DNA]</scope>
    <source>
        <strain evidence="2 3">HX-9-20</strain>
    </source>
</reference>
<evidence type="ECO:0000313" key="3">
    <source>
        <dbReference type="Proteomes" id="UP000318199"/>
    </source>
</evidence>
<keyword evidence="3" id="KW-1185">Reference proteome</keyword>
<evidence type="ECO:0000313" key="2">
    <source>
        <dbReference type="EMBL" id="TWO73304.1"/>
    </source>
</evidence>
<proteinExistence type="predicted"/>